<keyword evidence="3" id="KW-1185">Reference proteome</keyword>
<protein>
    <submittedName>
        <fullName evidence="2">Uncharacterized protein</fullName>
    </submittedName>
</protein>
<keyword evidence="1" id="KW-1133">Transmembrane helix</keyword>
<feature type="transmembrane region" description="Helical" evidence="1">
    <location>
        <begin position="12"/>
        <end position="32"/>
    </location>
</feature>
<accession>A0ABW2NFP3</accession>
<name>A0ABW2NFP3_9BACL</name>
<keyword evidence="1" id="KW-0472">Membrane</keyword>
<dbReference type="Proteomes" id="UP001596483">
    <property type="component" value="Unassembled WGS sequence"/>
</dbReference>
<proteinExistence type="predicted"/>
<dbReference type="EMBL" id="JBHTCT010000011">
    <property type="protein sequence ID" value="MFC7364545.1"/>
    <property type="molecule type" value="Genomic_DNA"/>
</dbReference>
<reference evidence="3" key="1">
    <citation type="journal article" date="2019" name="Int. J. Syst. Evol. Microbiol.">
        <title>The Global Catalogue of Microorganisms (GCM) 10K type strain sequencing project: providing services to taxonomists for standard genome sequencing and annotation.</title>
        <authorList>
            <consortium name="The Broad Institute Genomics Platform"/>
            <consortium name="The Broad Institute Genome Sequencing Center for Infectious Disease"/>
            <person name="Wu L."/>
            <person name="Ma J."/>
        </authorList>
    </citation>
    <scope>NUCLEOTIDE SEQUENCE [LARGE SCALE GENOMIC DNA]</scope>
    <source>
        <strain evidence="3">JCM 4738</strain>
    </source>
</reference>
<evidence type="ECO:0000313" key="3">
    <source>
        <dbReference type="Proteomes" id="UP001596483"/>
    </source>
</evidence>
<evidence type="ECO:0000256" key="1">
    <source>
        <dbReference type="SAM" id="Phobius"/>
    </source>
</evidence>
<keyword evidence="1" id="KW-0812">Transmembrane</keyword>
<evidence type="ECO:0000313" key="2">
    <source>
        <dbReference type="EMBL" id="MFC7364545.1"/>
    </source>
</evidence>
<sequence>MIIIQEDNKVTVIAAGLSLIPYVGGSLATVYSSTKAKKEKERLEKFYSDVASTIKSFDEQLTDVVRNSYHDDEYLSMLIEKVSRKIEREAREIKQEKFKTFFINALIQGVNSSTYQNEEYYLDALDSLSELDIEMLVLLYKQEHAVPVSNIESPFIDDPYIILASINKFRTLGLLEVYTGNMNVGGGVDNALAESVKLSKLGRNFAEFCLS</sequence>
<comment type="caution">
    <text evidence="2">The sequence shown here is derived from an EMBL/GenBank/DDBJ whole genome shotgun (WGS) entry which is preliminary data.</text>
</comment>
<gene>
    <name evidence="2" type="ORF">ACFQQH_05315</name>
</gene>
<organism evidence="2 3">
    <name type="scientific">Bhargavaea changchunensis</name>
    <dbReference type="NCBI Taxonomy" id="2134037"/>
    <lineage>
        <taxon>Bacteria</taxon>
        <taxon>Bacillati</taxon>
        <taxon>Bacillota</taxon>
        <taxon>Bacilli</taxon>
        <taxon>Bacillales</taxon>
        <taxon>Caryophanaceae</taxon>
        <taxon>Bhargavaea</taxon>
    </lineage>
</organism>